<name>A0A381YMU1_9ZZZZ</name>
<sequence length="49" mass="5443">MSIKRRQHADSSQIDDSSQTILGHMIRRALTIEGALYAPEAVCDQMPSN</sequence>
<gene>
    <name evidence="1" type="ORF">METZ01_LOCUS131138</name>
</gene>
<organism evidence="1">
    <name type="scientific">marine metagenome</name>
    <dbReference type="NCBI Taxonomy" id="408172"/>
    <lineage>
        <taxon>unclassified sequences</taxon>
        <taxon>metagenomes</taxon>
        <taxon>ecological metagenomes</taxon>
    </lineage>
</organism>
<reference evidence="1" key="1">
    <citation type="submission" date="2018-05" db="EMBL/GenBank/DDBJ databases">
        <authorList>
            <person name="Lanie J.A."/>
            <person name="Ng W.-L."/>
            <person name="Kazmierczak K.M."/>
            <person name="Andrzejewski T.M."/>
            <person name="Davidsen T.M."/>
            <person name="Wayne K.J."/>
            <person name="Tettelin H."/>
            <person name="Glass J.I."/>
            <person name="Rusch D."/>
            <person name="Podicherti R."/>
            <person name="Tsui H.-C.T."/>
            <person name="Winkler M.E."/>
        </authorList>
    </citation>
    <scope>NUCLEOTIDE SEQUENCE</scope>
</reference>
<dbReference type="AlphaFoldDB" id="A0A381YMU1"/>
<dbReference type="EMBL" id="UINC01018602">
    <property type="protein sequence ID" value="SVA78284.1"/>
    <property type="molecule type" value="Genomic_DNA"/>
</dbReference>
<protein>
    <submittedName>
        <fullName evidence="1">Uncharacterized protein</fullName>
    </submittedName>
</protein>
<evidence type="ECO:0000313" key="1">
    <source>
        <dbReference type="EMBL" id="SVA78284.1"/>
    </source>
</evidence>
<accession>A0A381YMU1</accession>
<proteinExistence type="predicted"/>